<reference evidence="1 2" key="1">
    <citation type="journal article" date="2019" name="Nat. Ecol. Evol.">
        <title>Megaphylogeny resolves global patterns of mushroom evolution.</title>
        <authorList>
            <person name="Varga T."/>
            <person name="Krizsan K."/>
            <person name="Foldi C."/>
            <person name="Dima B."/>
            <person name="Sanchez-Garcia M."/>
            <person name="Sanchez-Ramirez S."/>
            <person name="Szollosi G.J."/>
            <person name="Szarkandi J.G."/>
            <person name="Papp V."/>
            <person name="Albert L."/>
            <person name="Andreopoulos W."/>
            <person name="Angelini C."/>
            <person name="Antonin V."/>
            <person name="Barry K.W."/>
            <person name="Bougher N.L."/>
            <person name="Buchanan P."/>
            <person name="Buyck B."/>
            <person name="Bense V."/>
            <person name="Catcheside P."/>
            <person name="Chovatia M."/>
            <person name="Cooper J."/>
            <person name="Damon W."/>
            <person name="Desjardin D."/>
            <person name="Finy P."/>
            <person name="Geml J."/>
            <person name="Haridas S."/>
            <person name="Hughes K."/>
            <person name="Justo A."/>
            <person name="Karasinski D."/>
            <person name="Kautmanova I."/>
            <person name="Kiss B."/>
            <person name="Kocsube S."/>
            <person name="Kotiranta H."/>
            <person name="LaButti K.M."/>
            <person name="Lechner B.E."/>
            <person name="Liimatainen K."/>
            <person name="Lipzen A."/>
            <person name="Lukacs Z."/>
            <person name="Mihaltcheva S."/>
            <person name="Morgado L.N."/>
            <person name="Niskanen T."/>
            <person name="Noordeloos M.E."/>
            <person name="Ohm R.A."/>
            <person name="Ortiz-Santana B."/>
            <person name="Ovrebo C."/>
            <person name="Racz N."/>
            <person name="Riley R."/>
            <person name="Savchenko A."/>
            <person name="Shiryaev A."/>
            <person name="Soop K."/>
            <person name="Spirin V."/>
            <person name="Szebenyi C."/>
            <person name="Tomsovsky M."/>
            <person name="Tulloss R.E."/>
            <person name="Uehling J."/>
            <person name="Grigoriev I.V."/>
            <person name="Vagvolgyi C."/>
            <person name="Papp T."/>
            <person name="Martin F.M."/>
            <person name="Miettinen O."/>
            <person name="Hibbett D.S."/>
            <person name="Nagy L.G."/>
        </authorList>
    </citation>
    <scope>NUCLEOTIDE SEQUENCE [LARGE SCALE GENOMIC DNA]</scope>
    <source>
        <strain evidence="1 2">NL-1719</strain>
    </source>
</reference>
<evidence type="ECO:0000313" key="2">
    <source>
        <dbReference type="Proteomes" id="UP000308600"/>
    </source>
</evidence>
<sequence length="209" mass="24139">GLLSWLPWSGTLSGYLTSIPTSSLSTYLTIDWLSDEHESVMLEILGKDVHELDRIIIRDALFYTILTSAYTNRYNYSTDHHYDWLRDLGIQLRTEKSQLLTIAHLADQHHWVAVVIDFASEQIFIGDSMSSDLSIGSQMRCVLDWWINAHMLQQFTYHRLPITVQHDGYSCGLLAWNAIAHHLDPERYTLISPLQVKDERIQVLLTLAR</sequence>
<gene>
    <name evidence="1" type="ORF">BDN72DRAFT_748184</name>
</gene>
<organism evidence="1 2">
    <name type="scientific">Pluteus cervinus</name>
    <dbReference type="NCBI Taxonomy" id="181527"/>
    <lineage>
        <taxon>Eukaryota</taxon>
        <taxon>Fungi</taxon>
        <taxon>Dikarya</taxon>
        <taxon>Basidiomycota</taxon>
        <taxon>Agaricomycotina</taxon>
        <taxon>Agaricomycetes</taxon>
        <taxon>Agaricomycetidae</taxon>
        <taxon>Agaricales</taxon>
        <taxon>Pluteineae</taxon>
        <taxon>Pluteaceae</taxon>
        <taxon>Pluteus</taxon>
    </lineage>
</organism>
<evidence type="ECO:0000313" key="1">
    <source>
        <dbReference type="EMBL" id="TFK59107.1"/>
    </source>
</evidence>
<dbReference type="Proteomes" id="UP000308600">
    <property type="component" value="Unassembled WGS sequence"/>
</dbReference>
<name>A0ACD3A2H9_9AGAR</name>
<feature type="non-terminal residue" evidence="1">
    <location>
        <position position="1"/>
    </location>
</feature>
<accession>A0ACD3A2H9</accession>
<proteinExistence type="predicted"/>
<feature type="non-terminal residue" evidence="1">
    <location>
        <position position="209"/>
    </location>
</feature>
<dbReference type="EMBL" id="ML209078">
    <property type="protein sequence ID" value="TFK59107.1"/>
    <property type="molecule type" value="Genomic_DNA"/>
</dbReference>
<protein>
    <submittedName>
        <fullName evidence="1">Uncharacterized protein</fullName>
    </submittedName>
</protein>
<keyword evidence="2" id="KW-1185">Reference proteome</keyword>